<evidence type="ECO:0000313" key="1">
    <source>
        <dbReference type="EMBL" id="KAF0921539.1"/>
    </source>
</evidence>
<dbReference type="AlphaFoldDB" id="A0A6G1E9W4"/>
<accession>A0A6G1E9W4</accession>
<gene>
    <name evidence="1" type="ORF">E2562_009280</name>
</gene>
<comment type="caution">
    <text evidence="1">The sequence shown here is derived from an EMBL/GenBank/DDBJ whole genome shotgun (WGS) entry which is preliminary data.</text>
</comment>
<proteinExistence type="predicted"/>
<reference evidence="1 2" key="1">
    <citation type="submission" date="2019-11" db="EMBL/GenBank/DDBJ databases">
        <title>Whole genome sequence of Oryza granulata.</title>
        <authorList>
            <person name="Li W."/>
        </authorList>
    </citation>
    <scope>NUCLEOTIDE SEQUENCE [LARGE SCALE GENOMIC DNA]</scope>
    <source>
        <strain evidence="2">cv. Menghai</strain>
        <tissue evidence="1">Leaf</tissue>
    </source>
</reference>
<sequence length="74" mass="7638">MPVAGASGGVDRAARGVGWEGTETSLLAAPTGSKVVSPRSHLHLDVPLCKQRGLACRPRRISALEFGDRGGRSG</sequence>
<dbReference type="EMBL" id="SPHZ02000004">
    <property type="protein sequence ID" value="KAF0921539.1"/>
    <property type="molecule type" value="Genomic_DNA"/>
</dbReference>
<protein>
    <submittedName>
        <fullName evidence="1">Uncharacterized protein</fullName>
    </submittedName>
</protein>
<organism evidence="1 2">
    <name type="scientific">Oryza meyeriana var. granulata</name>
    <dbReference type="NCBI Taxonomy" id="110450"/>
    <lineage>
        <taxon>Eukaryota</taxon>
        <taxon>Viridiplantae</taxon>
        <taxon>Streptophyta</taxon>
        <taxon>Embryophyta</taxon>
        <taxon>Tracheophyta</taxon>
        <taxon>Spermatophyta</taxon>
        <taxon>Magnoliopsida</taxon>
        <taxon>Liliopsida</taxon>
        <taxon>Poales</taxon>
        <taxon>Poaceae</taxon>
        <taxon>BOP clade</taxon>
        <taxon>Oryzoideae</taxon>
        <taxon>Oryzeae</taxon>
        <taxon>Oryzinae</taxon>
        <taxon>Oryza</taxon>
        <taxon>Oryza meyeriana</taxon>
    </lineage>
</organism>
<keyword evidence="2" id="KW-1185">Reference proteome</keyword>
<evidence type="ECO:0000313" key="2">
    <source>
        <dbReference type="Proteomes" id="UP000479710"/>
    </source>
</evidence>
<name>A0A6G1E9W4_9ORYZ</name>
<dbReference type="Proteomes" id="UP000479710">
    <property type="component" value="Unassembled WGS sequence"/>
</dbReference>